<protein>
    <recommendedName>
        <fullName evidence="3">Calcineurin-like phosphoesterase domain-containing protein</fullName>
    </recommendedName>
</protein>
<dbReference type="Gene3D" id="3.60.21.10">
    <property type="match status" value="1"/>
</dbReference>
<evidence type="ECO:0000256" key="1">
    <source>
        <dbReference type="ARBA" id="ARBA00022729"/>
    </source>
</evidence>
<dbReference type="GO" id="GO:0003993">
    <property type="term" value="F:acid phosphatase activity"/>
    <property type="evidence" value="ECO:0007669"/>
    <property type="project" value="InterPro"/>
</dbReference>
<keyword evidence="2" id="KW-0812">Transmembrane</keyword>
<dbReference type="Pfam" id="PF00149">
    <property type="entry name" value="Metallophos"/>
    <property type="match status" value="1"/>
</dbReference>
<evidence type="ECO:0000313" key="4">
    <source>
        <dbReference type="EMBL" id="TMJ00338.1"/>
    </source>
</evidence>
<comment type="caution">
    <text evidence="4">The sequence shown here is derived from an EMBL/GenBank/DDBJ whole genome shotgun (WGS) entry which is preliminary data.</text>
</comment>
<organism evidence="4 5">
    <name type="scientific">Candidatus Segetimicrobium genomatis</name>
    <dbReference type="NCBI Taxonomy" id="2569760"/>
    <lineage>
        <taxon>Bacteria</taxon>
        <taxon>Bacillati</taxon>
        <taxon>Candidatus Sysuimicrobiota</taxon>
        <taxon>Candidatus Sysuimicrobiia</taxon>
        <taxon>Candidatus Sysuimicrobiales</taxon>
        <taxon>Candidatus Segetimicrobiaceae</taxon>
        <taxon>Candidatus Segetimicrobium</taxon>
    </lineage>
</organism>
<keyword evidence="1" id="KW-0732">Signal</keyword>
<evidence type="ECO:0000256" key="2">
    <source>
        <dbReference type="SAM" id="Phobius"/>
    </source>
</evidence>
<feature type="domain" description="Calcineurin-like phosphoesterase" evidence="3">
    <location>
        <begin position="46"/>
        <end position="223"/>
    </location>
</feature>
<proteinExistence type="predicted"/>
<reference evidence="4 5" key="1">
    <citation type="journal article" date="2019" name="Nat. Microbiol.">
        <title>Mediterranean grassland soil C-N compound turnover is dependent on rainfall and depth, and is mediated by genomically divergent microorganisms.</title>
        <authorList>
            <person name="Diamond S."/>
            <person name="Andeer P.F."/>
            <person name="Li Z."/>
            <person name="Crits-Christoph A."/>
            <person name="Burstein D."/>
            <person name="Anantharaman K."/>
            <person name="Lane K.R."/>
            <person name="Thomas B.C."/>
            <person name="Pan C."/>
            <person name="Northen T.R."/>
            <person name="Banfield J.F."/>
        </authorList>
    </citation>
    <scope>NUCLEOTIDE SEQUENCE [LARGE SCALE GENOMIC DNA]</scope>
    <source>
        <strain evidence="4">NP_2</strain>
    </source>
</reference>
<dbReference type="InterPro" id="IPR039331">
    <property type="entry name" value="PAPs-like"/>
</dbReference>
<dbReference type="SUPFAM" id="SSF56300">
    <property type="entry name" value="Metallo-dependent phosphatases"/>
    <property type="match status" value="1"/>
</dbReference>
<evidence type="ECO:0000259" key="3">
    <source>
        <dbReference type="Pfam" id="PF00149"/>
    </source>
</evidence>
<keyword evidence="2" id="KW-0472">Membrane</keyword>
<dbReference type="AlphaFoldDB" id="A0A537KX76"/>
<dbReference type="PANTHER" id="PTHR22953:SF153">
    <property type="entry name" value="PURPLE ACID PHOSPHATASE"/>
    <property type="match status" value="1"/>
</dbReference>
<feature type="transmembrane region" description="Helical" evidence="2">
    <location>
        <begin position="12"/>
        <end position="32"/>
    </location>
</feature>
<dbReference type="InterPro" id="IPR004843">
    <property type="entry name" value="Calcineurin-like_PHP"/>
</dbReference>
<name>A0A537KX76_9BACT</name>
<dbReference type="EMBL" id="VBAJ01000349">
    <property type="protein sequence ID" value="TMJ00338.1"/>
    <property type="molecule type" value="Genomic_DNA"/>
</dbReference>
<dbReference type="PANTHER" id="PTHR22953">
    <property type="entry name" value="ACID PHOSPHATASE RELATED"/>
    <property type="match status" value="1"/>
</dbReference>
<keyword evidence="2" id="KW-1133">Transmembrane helix</keyword>
<gene>
    <name evidence="4" type="ORF">E6G99_13050</name>
</gene>
<sequence>MKPIWSEGRSRFVAYLAFVAALAVVLSGVPAMRPVLGGSDVVPGLKVAFIGDQGLGPDSEAVLSLIKREGAAMVLHSGDFDYADNPAAWDAQINKVLGPSFPYFVSVGNHDEQMWPEYQRLAVERLARVNGAQCAGDYGVQAACTYQGLFFVLSGVGTIGRNGHAAYISEQLAADSSTWSICSWHKDQHDMQVGSKHNETGWDVYQACQNGGAIVATAHEHSYSRTLTLTDVGNRRAGHGATGRPDVMEVSPGRTFVFVSGLGGDSKRDFDNRHLGDTWWATYYTATRYLLNGALVPAFDYDFGALFITFNVDGDPRKARGEFKNIGDQTIDMFEIHAF</sequence>
<dbReference type="Proteomes" id="UP000318661">
    <property type="component" value="Unassembled WGS sequence"/>
</dbReference>
<dbReference type="InterPro" id="IPR029052">
    <property type="entry name" value="Metallo-depent_PP-like"/>
</dbReference>
<evidence type="ECO:0000313" key="5">
    <source>
        <dbReference type="Proteomes" id="UP000318661"/>
    </source>
</evidence>
<accession>A0A537KX76</accession>